<dbReference type="Proteomes" id="UP000183567">
    <property type="component" value="Unassembled WGS sequence"/>
</dbReference>
<evidence type="ECO:0000313" key="11">
    <source>
        <dbReference type="Proteomes" id="UP000183567"/>
    </source>
</evidence>
<dbReference type="AlphaFoldDB" id="A0A1J8QYM8"/>
<evidence type="ECO:0000256" key="5">
    <source>
        <dbReference type="ARBA" id="ARBA00022679"/>
    </source>
</evidence>
<evidence type="ECO:0000256" key="6">
    <source>
        <dbReference type="ARBA" id="ARBA00022737"/>
    </source>
</evidence>
<protein>
    <recommendedName>
        <fullName evidence="3 9">Geranylgeranyl transferase type-2 subunit alpha</fullName>
        <ecNumber evidence="2 9">2.5.1.60</ecNumber>
    </recommendedName>
    <alternativeName>
        <fullName evidence="7 9">Geranylgeranyl transferase type II subunit alpha</fullName>
    </alternativeName>
</protein>
<evidence type="ECO:0000256" key="7">
    <source>
        <dbReference type="ARBA" id="ARBA00031267"/>
    </source>
</evidence>
<dbReference type="GO" id="GO:0005968">
    <property type="term" value="C:Rab-protein geranylgeranyltransferase complex"/>
    <property type="evidence" value="ECO:0007669"/>
    <property type="project" value="TreeGrafter"/>
</dbReference>
<dbReference type="PROSITE" id="PS51147">
    <property type="entry name" value="PFTA"/>
    <property type="match status" value="5"/>
</dbReference>
<evidence type="ECO:0000256" key="8">
    <source>
        <dbReference type="ARBA" id="ARBA00047658"/>
    </source>
</evidence>
<comment type="caution">
    <text evidence="10">The sequence shown here is derived from an EMBL/GenBank/DDBJ whole genome shotgun (WGS) entry which is preliminary data.</text>
</comment>
<evidence type="ECO:0000256" key="3">
    <source>
        <dbReference type="ARBA" id="ARBA00014772"/>
    </source>
</evidence>
<comment type="catalytic activity">
    <reaction evidence="8 9">
        <text>geranylgeranyl diphosphate + L-cysteinyl-[protein] = S-geranylgeranyl-L-cysteinyl-[protein] + diphosphate</text>
        <dbReference type="Rhea" id="RHEA:21240"/>
        <dbReference type="Rhea" id="RHEA-COMP:10131"/>
        <dbReference type="Rhea" id="RHEA-COMP:11537"/>
        <dbReference type="ChEBI" id="CHEBI:29950"/>
        <dbReference type="ChEBI" id="CHEBI:33019"/>
        <dbReference type="ChEBI" id="CHEBI:57533"/>
        <dbReference type="ChEBI" id="CHEBI:86021"/>
        <dbReference type="EC" id="2.5.1.60"/>
    </reaction>
</comment>
<keyword evidence="5 9" id="KW-0808">Transferase</keyword>
<organism evidence="10 11">
    <name type="scientific">Rhizopogon vesiculosus</name>
    <dbReference type="NCBI Taxonomy" id="180088"/>
    <lineage>
        <taxon>Eukaryota</taxon>
        <taxon>Fungi</taxon>
        <taxon>Dikarya</taxon>
        <taxon>Basidiomycota</taxon>
        <taxon>Agaricomycotina</taxon>
        <taxon>Agaricomycetes</taxon>
        <taxon>Agaricomycetidae</taxon>
        <taxon>Boletales</taxon>
        <taxon>Suillineae</taxon>
        <taxon>Rhizopogonaceae</taxon>
        <taxon>Rhizopogon</taxon>
    </lineage>
</organism>
<dbReference type="InterPro" id="IPR002088">
    <property type="entry name" value="Prenyl_trans_a"/>
</dbReference>
<keyword evidence="6" id="KW-0677">Repeat</keyword>
<gene>
    <name evidence="10" type="ORF">AZE42_08724</name>
</gene>
<keyword evidence="4 9" id="KW-0637">Prenyltransferase</keyword>
<name>A0A1J8QYM8_9AGAM</name>
<accession>A0A1J8QYM8</accession>
<sequence length="357" mass="42048">LQEQHNVKRTRQSPEALAETKLREKSKIDEYLALTDDVLSRKKKPDWSEDAFQLTQSLLQINPEFYTVWNYRRNILLNGIFPQSAPEEINSLLSNELSMTTAALKAHPKVYWIWNHRSWCLENVPDGPERNGIPSMEWRQANWDKELFVVERMLDADARNFHAWNYRRYVLANMPTRRNETSELTYTSRKIGANFSNFSAWHQRSKSLVVLWESGQLDPVQSKDEEFELVSNALYTDPDDQSAWIYHRWLIGSGGNKEQLEREIQVITELLQEQPDSKCKRPCWIIVSSTYCSTGSMESLVHYKRLLLQNHSPDSQALKQECVELLSRLMDLDPIRYFRYRDLSESLVRKRTDVLIF</sequence>
<evidence type="ECO:0000256" key="1">
    <source>
        <dbReference type="ARBA" id="ARBA00006734"/>
    </source>
</evidence>
<dbReference type="GO" id="GO:0097354">
    <property type="term" value="P:prenylation"/>
    <property type="evidence" value="ECO:0007669"/>
    <property type="project" value="UniProtKB-UniRule"/>
</dbReference>
<dbReference type="Pfam" id="PF01239">
    <property type="entry name" value="PPTA"/>
    <property type="match status" value="5"/>
</dbReference>
<dbReference type="EC" id="2.5.1.60" evidence="2 9"/>
<evidence type="ECO:0000256" key="9">
    <source>
        <dbReference type="RuleBase" id="RU367120"/>
    </source>
</evidence>
<comment type="similarity">
    <text evidence="1 9">Belongs to the protein prenyltransferase subunit alpha family.</text>
</comment>
<reference evidence="10 11" key="1">
    <citation type="submission" date="2016-03" db="EMBL/GenBank/DDBJ databases">
        <title>Comparative genomics of the ectomycorrhizal sister species Rhizopogon vinicolor and Rhizopogon vesiculosus (Basidiomycota: Boletales) reveals a divergence of the mating type B locus.</title>
        <authorList>
            <person name="Mujic A.B."/>
            <person name="Kuo A."/>
            <person name="Tritt A."/>
            <person name="Lipzen A."/>
            <person name="Chen C."/>
            <person name="Johnson J."/>
            <person name="Sharma A."/>
            <person name="Barry K."/>
            <person name="Grigoriev I.V."/>
            <person name="Spatafora J.W."/>
        </authorList>
    </citation>
    <scope>NUCLEOTIDE SEQUENCE [LARGE SCALE GENOMIC DNA]</scope>
    <source>
        <strain evidence="10 11">AM-OR11-056</strain>
    </source>
</reference>
<evidence type="ECO:0000313" key="10">
    <source>
        <dbReference type="EMBL" id="OJA18505.1"/>
    </source>
</evidence>
<comment type="function">
    <text evidence="9">Catalyzes the transfer of a geranyl-geranyl moiety from geranyl-geranyl pyrophosphate to cysteines occuring in specific C-terminal amino acid sequences.</text>
</comment>
<keyword evidence="11" id="KW-1185">Reference proteome</keyword>
<proteinExistence type="inferred from homology"/>
<evidence type="ECO:0000256" key="2">
    <source>
        <dbReference type="ARBA" id="ARBA00012656"/>
    </source>
</evidence>
<dbReference type="PANTHER" id="PTHR11129:SF2">
    <property type="entry name" value="GERANYLGERANYL TRANSFERASE TYPE-2 SUBUNIT ALPHA"/>
    <property type="match status" value="1"/>
</dbReference>
<dbReference type="STRING" id="180088.A0A1J8QYM8"/>
<dbReference type="SUPFAM" id="SSF48439">
    <property type="entry name" value="Protein prenylyltransferase"/>
    <property type="match status" value="1"/>
</dbReference>
<dbReference type="Gene3D" id="1.25.40.120">
    <property type="entry name" value="Protein prenylyltransferase"/>
    <property type="match status" value="1"/>
</dbReference>
<dbReference type="EMBL" id="LVVM01001452">
    <property type="protein sequence ID" value="OJA18505.1"/>
    <property type="molecule type" value="Genomic_DNA"/>
</dbReference>
<evidence type="ECO:0000256" key="4">
    <source>
        <dbReference type="ARBA" id="ARBA00022602"/>
    </source>
</evidence>
<dbReference type="FunFam" id="1.25.40.120:FF:000035">
    <property type="entry name" value="Geranylgeranyl transferase type-2 subunit alpha"/>
    <property type="match status" value="1"/>
</dbReference>
<dbReference type="PANTHER" id="PTHR11129">
    <property type="entry name" value="PROTEIN FARNESYLTRANSFERASE ALPHA SUBUNIT/RAB GERANYLGERANYL TRANSFERASE ALPHA SUBUNIT"/>
    <property type="match status" value="1"/>
</dbReference>
<dbReference type="GO" id="GO:0004663">
    <property type="term" value="F:Rab geranylgeranyltransferase activity"/>
    <property type="evidence" value="ECO:0007669"/>
    <property type="project" value="UniProtKB-UniRule"/>
</dbReference>
<feature type="non-terminal residue" evidence="10">
    <location>
        <position position="1"/>
    </location>
</feature>
<dbReference type="OrthoDB" id="1658at2759"/>